<dbReference type="AlphaFoldDB" id="A0A7W6AHW1"/>
<proteinExistence type="predicted"/>
<organism evidence="1 2">
    <name type="scientific">Sphingomonas pseudosanguinis</name>
    <dbReference type="NCBI Taxonomy" id="413712"/>
    <lineage>
        <taxon>Bacteria</taxon>
        <taxon>Pseudomonadati</taxon>
        <taxon>Pseudomonadota</taxon>
        <taxon>Alphaproteobacteria</taxon>
        <taxon>Sphingomonadales</taxon>
        <taxon>Sphingomonadaceae</taxon>
        <taxon>Sphingomonas</taxon>
    </lineage>
</organism>
<evidence type="ECO:0000313" key="2">
    <source>
        <dbReference type="Proteomes" id="UP000538670"/>
    </source>
</evidence>
<dbReference type="Pfam" id="PF07024">
    <property type="entry name" value="ImpE"/>
    <property type="match status" value="1"/>
</dbReference>
<dbReference type="Proteomes" id="UP000538670">
    <property type="component" value="Unassembled WGS sequence"/>
</dbReference>
<gene>
    <name evidence="1" type="ORF">GGR48_003277</name>
</gene>
<name>A0A7W6AHW1_9SPHN</name>
<sequence>MTDADALLRSGDLAGARRALVEAARTAPGDAKTRLFLFQLLALAGEWDKAATQLTTLASLSPEAQMLSVVYGQAIAAERVRADVFAGTVRADIHGEAPDWSLQIAEALQLSTQGRVDEADALRDTAFAAAPDTPGSFNDTPIAWIADADSRVGPMIEAIIGGRYGLLPFSDIAVMVSEGPRDLRDLVWYPVELTLKTGPRIAALLPTRYPIIGDPAALDADHALARATDWRDDGQGGEIGVGQRLLMTSDGGEHGLLSLRQLRFD</sequence>
<dbReference type="RefSeq" id="WP_183952860.1">
    <property type="nucleotide sequence ID" value="NZ_JACIDH010000022.1"/>
</dbReference>
<accession>A0A7W6AHW1</accession>
<dbReference type="SUPFAM" id="SSF144059">
    <property type="entry name" value="ImpE-like"/>
    <property type="match status" value="1"/>
</dbReference>
<dbReference type="InterPro" id="IPR011990">
    <property type="entry name" value="TPR-like_helical_dom_sf"/>
</dbReference>
<dbReference type="Pfam" id="PF14559">
    <property type="entry name" value="TPR_19"/>
    <property type="match status" value="1"/>
</dbReference>
<comment type="caution">
    <text evidence="1">The sequence shown here is derived from an EMBL/GenBank/DDBJ whole genome shotgun (WGS) entry which is preliminary data.</text>
</comment>
<dbReference type="Gene3D" id="1.25.40.10">
    <property type="entry name" value="Tetratricopeptide repeat domain"/>
    <property type="match status" value="1"/>
</dbReference>
<keyword evidence="2" id="KW-1185">Reference proteome</keyword>
<protein>
    <submittedName>
        <fullName evidence="1">Type VI secretion system protein ImpE</fullName>
    </submittedName>
</protein>
<dbReference type="EMBL" id="JACIDH010000022">
    <property type="protein sequence ID" value="MBB3880826.1"/>
    <property type="molecule type" value="Genomic_DNA"/>
</dbReference>
<reference evidence="1 2" key="1">
    <citation type="submission" date="2020-08" db="EMBL/GenBank/DDBJ databases">
        <title>Genomic Encyclopedia of Type Strains, Phase IV (KMG-IV): sequencing the most valuable type-strain genomes for metagenomic binning, comparative biology and taxonomic classification.</title>
        <authorList>
            <person name="Goeker M."/>
        </authorList>
    </citation>
    <scope>NUCLEOTIDE SEQUENCE [LARGE SCALE GENOMIC DNA]</scope>
    <source>
        <strain evidence="1 2">DSM 19512</strain>
    </source>
</reference>
<dbReference type="InterPro" id="IPR009211">
    <property type="entry name" value="TagJ"/>
</dbReference>
<evidence type="ECO:0000313" key="1">
    <source>
        <dbReference type="EMBL" id="MBB3880826.1"/>
    </source>
</evidence>
<dbReference type="PIRSF" id="PIRSF029288">
    <property type="entry name" value="SciE_ImpE"/>
    <property type="match status" value="1"/>
</dbReference>